<dbReference type="Pfam" id="PF24906">
    <property type="entry name" value="Zf_WRKY19"/>
    <property type="match status" value="1"/>
</dbReference>
<reference evidence="3" key="1">
    <citation type="submission" date="2013-12" db="EMBL/GenBank/DDBJ databases">
        <title>The Genome Sequence of Aphanomyces astaci APO3.</title>
        <authorList>
            <consortium name="The Broad Institute Genomics Platform"/>
            <person name="Russ C."/>
            <person name="Tyler B."/>
            <person name="van West P."/>
            <person name="Dieguez-Uribeondo J."/>
            <person name="Young S.K."/>
            <person name="Zeng Q."/>
            <person name="Gargeya S."/>
            <person name="Fitzgerald M."/>
            <person name="Abouelleil A."/>
            <person name="Alvarado L."/>
            <person name="Chapman S.B."/>
            <person name="Gainer-Dewar J."/>
            <person name="Goldberg J."/>
            <person name="Griggs A."/>
            <person name="Gujja S."/>
            <person name="Hansen M."/>
            <person name="Howarth C."/>
            <person name="Imamovic A."/>
            <person name="Ireland A."/>
            <person name="Larimer J."/>
            <person name="McCowan C."/>
            <person name="Murphy C."/>
            <person name="Pearson M."/>
            <person name="Poon T.W."/>
            <person name="Priest M."/>
            <person name="Roberts A."/>
            <person name="Saif S."/>
            <person name="Shea T."/>
            <person name="Sykes S."/>
            <person name="Wortman J."/>
            <person name="Nusbaum C."/>
            <person name="Birren B."/>
        </authorList>
    </citation>
    <scope>NUCLEOTIDE SEQUENCE [LARGE SCALE GENOMIC DNA]</scope>
    <source>
        <strain evidence="3">APO3</strain>
    </source>
</reference>
<dbReference type="PANTHER" id="PTHR31827:SF1">
    <property type="entry name" value="EMB|CAB89363.1"/>
    <property type="match status" value="1"/>
</dbReference>
<dbReference type="GeneID" id="20810827"/>
<sequence>MAFTTINNDPLFMLDIPPSSSMHQDFQDWLYWSNVTTSSLESAIVDAPFDFEILSMLACPNDLYSSPCTTPESESSTVHSPRSGPSSPDCSIVQRCRQRTPCKVQDCLRTARRGRFCPIHGGAKCCKVKSCGNAAQTQGLCKTHGGGPRCREHGCDKSSQGGGLCRAHGGGKRCSHVGCSKGVQRGNKCATHGGTRMCSVEGCVRMDRGGSLCEIHRKEHKCAVNGCKRLSHVLGKCKLHLRQQTRQLAATHSG</sequence>
<feature type="region of interest" description="Disordered" evidence="1">
    <location>
        <begin position="70"/>
        <end position="90"/>
    </location>
</feature>
<name>W4GEL5_APHAT</name>
<protein>
    <recommendedName>
        <fullName evidence="2">WRKY19-like zinc finger domain-containing protein</fullName>
    </recommendedName>
</protein>
<gene>
    <name evidence="3" type="ORF">H257_08831</name>
</gene>
<organism evidence="3">
    <name type="scientific">Aphanomyces astaci</name>
    <name type="common">Crayfish plague agent</name>
    <dbReference type="NCBI Taxonomy" id="112090"/>
    <lineage>
        <taxon>Eukaryota</taxon>
        <taxon>Sar</taxon>
        <taxon>Stramenopiles</taxon>
        <taxon>Oomycota</taxon>
        <taxon>Saprolegniomycetes</taxon>
        <taxon>Saprolegniales</taxon>
        <taxon>Verrucalvaceae</taxon>
        <taxon>Aphanomyces</taxon>
    </lineage>
</organism>
<dbReference type="VEuPathDB" id="FungiDB:H257_08831"/>
<dbReference type="OrthoDB" id="76234at2759"/>
<dbReference type="STRING" id="112090.W4GEL5"/>
<dbReference type="EMBL" id="KI913133">
    <property type="protein sequence ID" value="ETV77413.1"/>
    <property type="molecule type" value="Genomic_DNA"/>
</dbReference>
<evidence type="ECO:0000259" key="2">
    <source>
        <dbReference type="Pfam" id="PF24906"/>
    </source>
</evidence>
<feature type="compositionally biased region" description="Polar residues" evidence="1">
    <location>
        <begin position="78"/>
        <end position="89"/>
    </location>
</feature>
<evidence type="ECO:0000313" key="3">
    <source>
        <dbReference type="EMBL" id="ETV77413.1"/>
    </source>
</evidence>
<dbReference type="PANTHER" id="PTHR31827">
    <property type="entry name" value="EMB|CAB89363.1"/>
    <property type="match status" value="1"/>
</dbReference>
<feature type="domain" description="WRKY19-like zinc finger" evidence="2">
    <location>
        <begin position="147"/>
        <end position="170"/>
    </location>
</feature>
<accession>W4GEL5</accession>
<dbReference type="AlphaFoldDB" id="W4GEL5"/>
<evidence type="ECO:0000256" key="1">
    <source>
        <dbReference type="SAM" id="MobiDB-lite"/>
    </source>
</evidence>
<proteinExistence type="predicted"/>
<dbReference type="RefSeq" id="XP_009833200.1">
    <property type="nucleotide sequence ID" value="XM_009834898.1"/>
</dbReference>
<dbReference type="InterPro" id="IPR056866">
    <property type="entry name" value="Znf_WRKY19"/>
</dbReference>